<organism evidence="6 7">
    <name type="scientific">Nonomuraea diastatica</name>
    <dbReference type="NCBI Taxonomy" id="1848329"/>
    <lineage>
        <taxon>Bacteria</taxon>
        <taxon>Bacillati</taxon>
        <taxon>Actinomycetota</taxon>
        <taxon>Actinomycetes</taxon>
        <taxon>Streptosporangiales</taxon>
        <taxon>Streptosporangiaceae</taxon>
        <taxon>Nonomuraea</taxon>
    </lineage>
</organism>
<dbReference type="GO" id="GO:0000976">
    <property type="term" value="F:transcription cis-regulatory region binding"/>
    <property type="evidence" value="ECO:0007669"/>
    <property type="project" value="TreeGrafter"/>
</dbReference>
<dbReference type="SUPFAM" id="SSF46689">
    <property type="entry name" value="Homeodomain-like"/>
    <property type="match status" value="1"/>
</dbReference>
<keyword evidence="2 4" id="KW-0238">DNA-binding</keyword>
<feature type="domain" description="HTH tetR-type" evidence="5">
    <location>
        <begin position="7"/>
        <end position="67"/>
    </location>
</feature>
<dbReference type="Proteomes" id="UP000294543">
    <property type="component" value="Unassembled WGS sequence"/>
</dbReference>
<dbReference type="PROSITE" id="PS50977">
    <property type="entry name" value="HTH_TETR_2"/>
    <property type="match status" value="1"/>
</dbReference>
<dbReference type="EMBL" id="SMKP01000259">
    <property type="protein sequence ID" value="TDD07792.1"/>
    <property type="molecule type" value="Genomic_DNA"/>
</dbReference>
<sequence length="209" mass="21655">MRERKKQATRESLRLAALRLALERGPENVRVDDIADAAGVSPRTYNNYFSSREQAIVAAIIEDREERIAAAVTGRPASVSLSEAVIDAVVEQYTDPSDSARDALLMITTSPGLLNCYADAAGSLAEPLTDAFTEGAIGIDPVAARVLAASVGAAAKIAVREWLQSGAGATQVGDFVVTAGSLPDLIRKALLPLVPALDAATADSGAAAP</sequence>
<dbReference type="InterPro" id="IPR050109">
    <property type="entry name" value="HTH-type_TetR-like_transc_reg"/>
</dbReference>
<accession>A0A4R4VPW0</accession>
<keyword evidence="3" id="KW-0804">Transcription</keyword>
<dbReference type="InterPro" id="IPR001647">
    <property type="entry name" value="HTH_TetR"/>
</dbReference>
<evidence type="ECO:0000256" key="1">
    <source>
        <dbReference type="ARBA" id="ARBA00023015"/>
    </source>
</evidence>
<dbReference type="Gene3D" id="1.10.357.10">
    <property type="entry name" value="Tetracycline Repressor, domain 2"/>
    <property type="match status" value="1"/>
</dbReference>
<dbReference type="GO" id="GO:0003700">
    <property type="term" value="F:DNA-binding transcription factor activity"/>
    <property type="evidence" value="ECO:0007669"/>
    <property type="project" value="TreeGrafter"/>
</dbReference>
<evidence type="ECO:0000256" key="4">
    <source>
        <dbReference type="PROSITE-ProRule" id="PRU00335"/>
    </source>
</evidence>
<evidence type="ECO:0000256" key="3">
    <source>
        <dbReference type="ARBA" id="ARBA00023163"/>
    </source>
</evidence>
<reference evidence="6 7" key="1">
    <citation type="submission" date="2019-03" db="EMBL/GenBank/DDBJ databases">
        <title>Draft genome sequences of novel Actinobacteria.</title>
        <authorList>
            <person name="Sahin N."/>
            <person name="Ay H."/>
            <person name="Saygin H."/>
        </authorList>
    </citation>
    <scope>NUCLEOTIDE SEQUENCE [LARGE SCALE GENOMIC DNA]</scope>
    <source>
        <strain evidence="6 7">KC712</strain>
    </source>
</reference>
<dbReference type="InterPro" id="IPR009057">
    <property type="entry name" value="Homeodomain-like_sf"/>
</dbReference>
<dbReference type="OrthoDB" id="8688418at2"/>
<keyword evidence="7" id="KW-1185">Reference proteome</keyword>
<dbReference type="PANTHER" id="PTHR30055:SF238">
    <property type="entry name" value="MYCOFACTOCIN BIOSYNTHESIS TRANSCRIPTIONAL REGULATOR MFTR-RELATED"/>
    <property type="match status" value="1"/>
</dbReference>
<feature type="DNA-binding region" description="H-T-H motif" evidence="4">
    <location>
        <begin position="30"/>
        <end position="49"/>
    </location>
</feature>
<evidence type="ECO:0000313" key="6">
    <source>
        <dbReference type="EMBL" id="TDD07792.1"/>
    </source>
</evidence>
<dbReference type="PANTHER" id="PTHR30055">
    <property type="entry name" value="HTH-TYPE TRANSCRIPTIONAL REGULATOR RUTR"/>
    <property type="match status" value="1"/>
</dbReference>
<dbReference type="AlphaFoldDB" id="A0A4R4VPW0"/>
<name>A0A4R4VPW0_9ACTN</name>
<protein>
    <submittedName>
        <fullName evidence="6">TetR/AcrR family transcriptional regulator</fullName>
    </submittedName>
</protein>
<comment type="caution">
    <text evidence="6">The sequence shown here is derived from an EMBL/GenBank/DDBJ whole genome shotgun (WGS) entry which is preliminary data.</text>
</comment>
<gene>
    <name evidence="6" type="ORF">E1294_47990</name>
</gene>
<proteinExistence type="predicted"/>
<evidence type="ECO:0000256" key="2">
    <source>
        <dbReference type="ARBA" id="ARBA00023125"/>
    </source>
</evidence>
<keyword evidence="1" id="KW-0805">Transcription regulation</keyword>
<dbReference type="Pfam" id="PF00440">
    <property type="entry name" value="TetR_N"/>
    <property type="match status" value="1"/>
</dbReference>
<evidence type="ECO:0000313" key="7">
    <source>
        <dbReference type="Proteomes" id="UP000294543"/>
    </source>
</evidence>
<evidence type="ECO:0000259" key="5">
    <source>
        <dbReference type="PROSITE" id="PS50977"/>
    </source>
</evidence>